<evidence type="ECO:0008006" key="4">
    <source>
        <dbReference type="Google" id="ProtNLM"/>
    </source>
</evidence>
<dbReference type="AlphaFoldDB" id="A0A6A6RCH7"/>
<dbReference type="PANTHER" id="PTHR37540">
    <property type="entry name" value="TRANSCRIPTION FACTOR (ACR-2), PUTATIVE-RELATED-RELATED"/>
    <property type="match status" value="1"/>
</dbReference>
<feature type="region of interest" description="Disordered" evidence="1">
    <location>
        <begin position="1"/>
        <end position="20"/>
    </location>
</feature>
<dbReference type="InterPro" id="IPR021858">
    <property type="entry name" value="Fun_TF"/>
</dbReference>
<protein>
    <recommendedName>
        <fullName evidence="4">Tachykinin family protein</fullName>
    </recommendedName>
</protein>
<dbReference type="OrthoDB" id="4158087at2759"/>
<feature type="region of interest" description="Disordered" evidence="1">
    <location>
        <begin position="82"/>
        <end position="144"/>
    </location>
</feature>
<dbReference type="PANTHER" id="PTHR37540:SF5">
    <property type="entry name" value="TRANSCRIPTION FACTOR DOMAIN-CONTAINING PROTEIN"/>
    <property type="match status" value="1"/>
</dbReference>
<evidence type="ECO:0000313" key="2">
    <source>
        <dbReference type="EMBL" id="KAF2502379.1"/>
    </source>
</evidence>
<keyword evidence="3" id="KW-1185">Reference proteome</keyword>
<evidence type="ECO:0000256" key="1">
    <source>
        <dbReference type="SAM" id="MobiDB-lite"/>
    </source>
</evidence>
<feature type="compositionally biased region" description="Polar residues" evidence="1">
    <location>
        <begin position="111"/>
        <end position="130"/>
    </location>
</feature>
<dbReference type="EMBL" id="MU004181">
    <property type="protein sequence ID" value="KAF2502379.1"/>
    <property type="molecule type" value="Genomic_DNA"/>
</dbReference>
<gene>
    <name evidence="2" type="ORF">BU16DRAFT_6769</name>
</gene>
<dbReference type="Proteomes" id="UP000799750">
    <property type="component" value="Unassembled WGS sequence"/>
</dbReference>
<reference evidence="2" key="1">
    <citation type="journal article" date="2020" name="Stud. Mycol.">
        <title>101 Dothideomycetes genomes: a test case for predicting lifestyles and emergence of pathogens.</title>
        <authorList>
            <person name="Haridas S."/>
            <person name="Albert R."/>
            <person name="Binder M."/>
            <person name="Bloem J."/>
            <person name="Labutti K."/>
            <person name="Salamov A."/>
            <person name="Andreopoulos B."/>
            <person name="Baker S."/>
            <person name="Barry K."/>
            <person name="Bills G."/>
            <person name="Bluhm B."/>
            <person name="Cannon C."/>
            <person name="Castanera R."/>
            <person name="Culley D."/>
            <person name="Daum C."/>
            <person name="Ezra D."/>
            <person name="Gonzalez J."/>
            <person name="Henrissat B."/>
            <person name="Kuo A."/>
            <person name="Liang C."/>
            <person name="Lipzen A."/>
            <person name="Lutzoni F."/>
            <person name="Magnuson J."/>
            <person name="Mondo S."/>
            <person name="Nolan M."/>
            <person name="Ohm R."/>
            <person name="Pangilinan J."/>
            <person name="Park H.-J."/>
            <person name="Ramirez L."/>
            <person name="Alfaro M."/>
            <person name="Sun H."/>
            <person name="Tritt A."/>
            <person name="Yoshinaga Y."/>
            <person name="Zwiers L.-H."/>
            <person name="Turgeon B."/>
            <person name="Goodwin S."/>
            <person name="Spatafora J."/>
            <person name="Crous P."/>
            <person name="Grigoriev I."/>
        </authorList>
    </citation>
    <scope>NUCLEOTIDE SEQUENCE</scope>
    <source>
        <strain evidence="2">CBS 269.34</strain>
    </source>
</reference>
<evidence type="ECO:0000313" key="3">
    <source>
        <dbReference type="Proteomes" id="UP000799750"/>
    </source>
</evidence>
<accession>A0A6A6RCH7</accession>
<organism evidence="2 3">
    <name type="scientific">Lophium mytilinum</name>
    <dbReference type="NCBI Taxonomy" id="390894"/>
    <lineage>
        <taxon>Eukaryota</taxon>
        <taxon>Fungi</taxon>
        <taxon>Dikarya</taxon>
        <taxon>Ascomycota</taxon>
        <taxon>Pezizomycotina</taxon>
        <taxon>Dothideomycetes</taxon>
        <taxon>Pleosporomycetidae</taxon>
        <taxon>Mytilinidiales</taxon>
        <taxon>Mytilinidiaceae</taxon>
        <taxon>Lophium</taxon>
    </lineage>
</organism>
<dbReference type="Pfam" id="PF11951">
    <property type="entry name" value="Fungal_trans_2"/>
    <property type="match status" value="1"/>
</dbReference>
<name>A0A6A6RCH7_9PEZI</name>
<proteinExistence type="predicted"/>
<sequence length="637" mass="69895">MPESNNVHQSPLAPHNADVGAPDVREYEFFVTTGQHHQPDGASRATIRRVVMRNFFNDKNTNTKIPISAINSSSTVQAGSNLKGRFRLPKPGQVAPPEKQPRSAPKRRASKQNAGTTDPCTEAKQSNTRTISKRPGLLSYGDGAVIVPPINTPPRRNPNAHRSDPFDCLPIPGSSKIQLLFTLYKTNFRINSIAVNARNTWWPFISRDATMLHSTLASVALYNDLTTEGITFRIEALRHKHEAIKGINAKLNSQEEGISDEVVGAVATIASFENLYGAYDAAQLHITALKRMIAARGGLEAFSHNDGLMRGLVWVDFHSSTVFRTPPNFPYRQPDSPTPSLPEDLLAEAACSSPTSLLNLSTAGVDCFNWFYRLHRLGLATSAAWGPRVAKLPLANMLYEAEYALLSMPDRSPDFLVPDRARRDGKWDAADDDAAVADAASVVEALIAAGQIFLYAALRDVPVRAKVFDILLARLRAAVGREGVDVVAVWEAERNLHTLLWVLVVGATVGRHWGGAAWWVARIGEVVERLGLVGREVAGREALVQLLKAVAWTDVFFGGVSEELWEDVLTLREDTRTQELVENGDRGGGRDDESEAIEGEDVLSYAEMMDLPIISKDSGFSEDRFAVENPWSSLGAY</sequence>